<evidence type="ECO:0000259" key="2">
    <source>
        <dbReference type="Pfam" id="PF00078"/>
    </source>
</evidence>
<accession>A0A8H6QF21</accession>
<feature type="domain" description="Reverse transcriptase" evidence="2">
    <location>
        <begin position="461"/>
        <end position="533"/>
    </location>
</feature>
<organism evidence="5 7">
    <name type="scientific">Aspergillus hiratsukae</name>
    <dbReference type="NCBI Taxonomy" id="1194566"/>
    <lineage>
        <taxon>Eukaryota</taxon>
        <taxon>Fungi</taxon>
        <taxon>Dikarya</taxon>
        <taxon>Ascomycota</taxon>
        <taxon>Pezizomycotina</taxon>
        <taxon>Eurotiomycetes</taxon>
        <taxon>Eurotiomycetidae</taxon>
        <taxon>Eurotiales</taxon>
        <taxon>Aspergillaceae</taxon>
        <taxon>Aspergillus</taxon>
        <taxon>Aspergillus subgen. Fumigati</taxon>
    </lineage>
</organism>
<dbReference type="Pfam" id="PF00078">
    <property type="entry name" value="RVT_1"/>
    <property type="match status" value="2"/>
</dbReference>
<dbReference type="OrthoDB" id="4504104at2759"/>
<dbReference type="Gene3D" id="3.10.10.10">
    <property type="entry name" value="HIV Type 1 Reverse Transcriptase, subunit A, domain 1"/>
    <property type="match status" value="1"/>
</dbReference>
<dbReference type="AlphaFoldDB" id="A0A8H6QF21"/>
<feature type="region of interest" description="Disordered" evidence="1">
    <location>
        <begin position="236"/>
        <end position="259"/>
    </location>
</feature>
<dbReference type="Pfam" id="PF07727">
    <property type="entry name" value="RVT_2"/>
    <property type="match status" value="1"/>
</dbReference>
<dbReference type="InterPro" id="IPR043502">
    <property type="entry name" value="DNA/RNA_pol_sf"/>
</dbReference>
<dbReference type="Gene3D" id="3.30.70.270">
    <property type="match status" value="1"/>
</dbReference>
<evidence type="ECO:0000313" key="4">
    <source>
        <dbReference type="EMBL" id="KAF7134041.1"/>
    </source>
</evidence>
<dbReference type="InterPro" id="IPR053134">
    <property type="entry name" value="RNA-dir_DNA_polymerase"/>
</dbReference>
<feature type="domain" description="Reverse transcriptase" evidence="2">
    <location>
        <begin position="394"/>
        <end position="460"/>
    </location>
</feature>
<evidence type="ECO:0000259" key="3">
    <source>
        <dbReference type="Pfam" id="PF07727"/>
    </source>
</evidence>
<dbReference type="PANTHER" id="PTHR24559">
    <property type="entry name" value="TRANSPOSON TY3-I GAG-POL POLYPROTEIN"/>
    <property type="match status" value="1"/>
</dbReference>
<dbReference type="SUPFAM" id="SSF56672">
    <property type="entry name" value="DNA/RNA polymerases"/>
    <property type="match status" value="1"/>
</dbReference>
<feature type="compositionally biased region" description="Basic and acidic residues" evidence="1">
    <location>
        <begin position="236"/>
        <end position="246"/>
    </location>
</feature>
<dbReference type="CDD" id="cd01647">
    <property type="entry name" value="RT_LTR"/>
    <property type="match status" value="1"/>
</dbReference>
<feature type="compositionally biased region" description="Polar residues" evidence="1">
    <location>
        <begin position="1"/>
        <end position="12"/>
    </location>
</feature>
<feature type="region of interest" description="Disordered" evidence="1">
    <location>
        <begin position="1"/>
        <end position="21"/>
    </location>
</feature>
<dbReference type="InterPro" id="IPR043128">
    <property type="entry name" value="Rev_trsase/Diguanyl_cyclase"/>
</dbReference>
<gene>
    <name evidence="4" type="ORF">CNMCM5793_005621</name>
    <name evidence="5" type="ORF">CNMCM6106_006253</name>
</gene>
<protein>
    <recommendedName>
        <fullName evidence="8">Reverse transcriptase domain-containing protein</fullName>
    </recommendedName>
</protein>
<keyword evidence="6" id="KW-1185">Reference proteome</keyword>
<dbReference type="Proteomes" id="UP000630445">
    <property type="component" value="Unassembled WGS sequence"/>
</dbReference>
<evidence type="ECO:0000256" key="1">
    <source>
        <dbReference type="SAM" id="MobiDB-lite"/>
    </source>
</evidence>
<comment type="caution">
    <text evidence="5">The sequence shown here is derived from an EMBL/GenBank/DDBJ whole genome shotgun (WGS) entry which is preliminary data.</text>
</comment>
<evidence type="ECO:0000313" key="5">
    <source>
        <dbReference type="EMBL" id="KAF7171911.1"/>
    </source>
</evidence>
<dbReference type="InterPro" id="IPR013103">
    <property type="entry name" value="RVT_2"/>
</dbReference>
<dbReference type="Proteomes" id="UP000662466">
    <property type="component" value="Unassembled WGS sequence"/>
</dbReference>
<dbReference type="EMBL" id="JACBAD010001774">
    <property type="protein sequence ID" value="KAF7134041.1"/>
    <property type="molecule type" value="Genomic_DNA"/>
</dbReference>
<feature type="region of interest" description="Disordered" evidence="1">
    <location>
        <begin position="271"/>
        <end position="290"/>
    </location>
</feature>
<proteinExistence type="predicted"/>
<feature type="region of interest" description="Disordered" evidence="1">
    <location>
        <begin position="174"/>
        <end position="213"/>
    </location>
</feature>
<reference evidence="5" key="1">
    <citation type="submission" date="2020-06" db="EMBL/GenBank/DDBJ databases">
        <title>Draft genome sequences of strains closely related to Aspergillus parafelis and Aspergillus hiratsukae.</title>
        <authorList>
            <person name="Dos Santos R.A.C."/>
            <person name="Rivero-Menendez O."/>
            <person name="Steenwyk J.L."/>
            <person name="Mead M.E."/>
            <person name="Goldman G.H."/>
            <person name="Alastruey-Izquierdo A."/>
            <person name="Rokas A."/>
        </authorList>
    </citation>
    <scope>NUCLEOTIDE SEQUENCE</scope>
    <source>
        <strain evidence="4">CNM-CM5793</strain>
        <strain evidence="5">CNM-CM6106</strain>
    </source>
</reference>
<evidence type="ECO:0000313" key="7">
    <source>
        <dbReference type="Proteomes" id="UP000662466"/>
    </source>
</evidence>
<dbReference type="EMBL" id="JACBAF010001897">
    <property type="protein sequence ID" value="KAF7171911.1"/>
    <property type="molecule type" value="Genomic_DNA"/>
</dbReference>
<evidence type="ECO:0000313" key="6">
    <source>
        <dbReference type="Proteomes" id="UP000630445"/>
    </source>
</evidence>
<dbReference type="FunFam" id="3.30.70.270:FF:000003">
    <property type="entry name" value="Transposon Ty3-G Gag-Pol polyprotein"/>
    <property type="match status" value="1"/>
</dbReference>
<evidence type="ECO:0008006" key="8">
    <source>
        <dbReference type="Google" id="ProtNLM"/>
    </source>
</evidence>
<feature type="domain" description="Reverse transcriptase Ty1/copia-type" evidence="3">
    <location>
        <begin position="37"/>
        <end position="145"/>
    </location>
</feature>
<name>A0A8H6QF21_9EURO</name>
<dbReference type="PANTHER" id="PTHR24559:SF440">
    <property type="entry name" value="RIBONUCLEASE H"/>
    <property type="match status" value="1"/>
</dbReference>
<dbReference type="InterPro" id="IPR000477">
    <property type="entry name" value="RT_dom"/>
</dbReference>
<sequence>MRQLVEYQSSNEPDAPNDNDEILRRPLHSASADLSEENTVTGKQVFTYKFDRDGYLIKAKARICVQGDKQQMTRDDTAATTFAAKACRTLMAIAAAFNLDIGQIDAVNAFVNSKLGEEVYTWMADRFSEHGYVYQLQRDLYSLRRLADNQTDSYLSMDDRMVVMVVQLVSTNDRSIPERMEQPSTSPESIPKTAEKGKQPMNPTPEDVNERTRYLREKERLLREKLEQRAIQKRIREKEAQVRGTEDEAPNEEPASTDLHQEVDEFIRQEAQDTENAKPEPKSATEIRTQVRLERPKKPQNVKQFAARNQQEYIIFFNRLASNFEEYPECILPENAAHDHAIDLKEGTQPPHKPLYPLSQEELRVLRDYIEEYLRRGWIRPSKSPAGAPILFAPKKDGGLRLCVDYRGLNEITVKNRYPLPLMSELMDRLSGAKIYTQLDLRDAYHRIRIQKGDEWKTAFPNAPATFQSYINSAMSDLLDTCCVIYLYDIVIYSDNEEDHVQQVWEVRKHGLYAKRSKCEFHTKEINFLGFNISTEGIKMEPSRVTTITECPEPRNIREVQQFLGYAISIGDLSNTIPKLPRR</sequence>